<dbReference type="RefSeq" id="WP_208394175.1">
    <property type="nucleotide sequence ID" value="NZ_JAASQI010000004.1"/>
</dbReference>
<accession>A0ABX0UYT0</accession>
<keyword evidence="2" id="KW-0812">Transmembrane</keyword>
<evidence type="ECO:0000313" key="4">
    <source>
        <dbReference type="Proteomes" id="UP001429580"/>
    </source>
</evidence>
<evidence type="ECO:0000313" key="3">
    <source>
        <dbReference type="EMBL" id="NIJ58058.1"/>
    </source>
</evidence>
<feature type="transmembrane region" description="Helical" evidence="2">
    <location>
        <begin position="354"/>
        <end position="372"/>
    </location>
</feature>
<evidence type="ECO:0000256" key="1">
    <source>
        <dbReference type="SAM" id="MobiDB-lite"/>
    </source>
</evidence>
<reference evidence="3 4" key="1">
    <citation type="submission" date="2020-03" db="EMBL/GenBank/DDBJ databases">
        <title>Genomic Encyclopedia of Type Strains, Phase IV (KMG-IV): sequencing the most valuable type-strain genomes for metagenomic binning, comparative biology and taxonomic classification.</title>
        <authorList>
            <person name="Goeker M."/>
        </authorList>
    </citation>
    <scope>NUCLEOTIDE SEQUENCE [LARGE SCALE GENOMIC DNA]</scope>
    <source>
        <strain evidence="3 4">DSM 103870</strain>
    </source>
</reference>
<evidence type="ECO:0000256" key="2">
    <source>
        <dbReference type="SAM" id="Phobius"/>
    </source>
</evidence>
<feature type="transmembrane region" description="Helical" evidence="2">
    <location>
        <begin position="102"/>
        <end position="123"/>
    </location>
</feature>
<sequence length="488" mass="53773">MGRAVIIGLIAAIVFMSMRLYVYGYRIAADDVEFFFNYLSGPEAVEAHVRYLATYQGRVGQLLMARLNTFGAYLAGGIGGMSVILLLYLLQFWLFSIYVSKLVRADISVLLFILLVVLHPLAYEHMPPNSYPLQNTVPFIFIIVSRLVFFRLSDAADTLWPRLLSALAWMLFVLGMVFGEFSFVFGTALLLAEYVTRIVRASRSGDSFERIVRSLARAPRFHDDVWAVALVLVAYVGFGLAHPTQYGGHDVALDAPRLLETVARHILAGTVLPRIDVLYIPFPWTAYLQAAAVGAGAAVCIYSCSSGLEGIRAPALTGVLALVCALYVTLPLAVTSKQQLWCVEWDLCGYLDTRVSYLWVIVFVVCCMALVLRAASGARLARIALCIVLGTAAAATHLHNWSVSRQMRQSHNVWKRASMLACDPAVQAADNDRLMKLVDPEGRIILHSWLPPVADMWRLFMRREAQGRNCPASLQGAGPSPTGTHGGK</sequence>
<feature type="transmembrane region" description="Helical" evidence="2">
    <location>
        <begin position="284"/>
        <end position="303"/>
    </location>
</feature>
<gene>
    <name evidence="3" type="ORF">FHS82_001900</name>
</gene>
<feature type="transmembrane region" description="Helical" evidence="2">
    <location>
        <begin position="221"/>
        <end position="241"/>
    </location>
</feature>
<feature type="transmembrane region" description="Helical" evidence="2">
    <location>
        <begin position="315"/>
        <end position="334"/>
    </location>
</feature>
<dbReference type="Proteomes" id="UP001429580">
    <property type="component" value="Unassembled WGS sequence"/>
</dbReference>
<comment type="caution">
    <text evidence="3">The sequence shown here is derived from an EMBL/GenBank/DDBJ whole genome shotgun (WGS) entry which is preliminary data.</text>
</comment>
<organism evidence="3 4">
    <name type="scientific">Pseudochelatococcus lubricantis</name>
    <dbReference type="NCBI Taxonomy" id="1538102"/>
    <lineage>
        <taxon>Bacteria</taxon>
        <taxon>Pseudomonadati</taxon>
        <taxon>Pseudomonadota</taxon>
        <taxon>Alphaproteobacteria</taxon>
        <taxon>Hyphomicrobiales</taxon>
        <taxon>Chelatococcaceae</taxon>
        <taxon>Pseudochelatococcus</taxon>
    </lineage>
</organism>
<name>A0ABX0UYT0_9HYPH</name>
<keyword evidence="2" id="KW-0472">Membrane</keyword>
<feature type="transmembrane region" description="Helical" evidence="2">
    <location>
        <begin position="135"/>
        <end position="152"/>
    </location>
</feature>
<proteinExistence type="predicted"/>
<feature type="region of interest" description="Disordered" evidence="1">
    <location>
        <begin position="469"/>
        <end position="488"/>
    </location>
</feature>
<keyword evidence="2" id="KW-1133">Transmembrane helix</keyword>
<protein>
    <submittedName>
        <fullName evidence="3">Uncharacterized protein</fullName>
    </submittedName>
</protein>
<feature type="transmembrane region" description="Helical" evidence="2">
    <location>
        <begin position="70"/>
        <end position="90"/>
    </location>
</feature>
<keyword evidence="4" id="KW-1185">Reference proteome</keyword>
<dbReference type="EMBL" id="JAASQI010000004">
    <property type="protein sequence ID" value="NIJ58058.1"/>
    <property type="molecule type" value="Genomic_DNA"/>
</dbReference>